<feature type="compositionally biased region" description="Basic and acidic residues" evidence="1">
    <location>
        <begin position="172"/>
        <end position="182"/>
    </location>
</feature>
<feature type="region of interest" description="Disordered" evidence="1">
    <location>
        <begin position="109"/>
        <end position="134"/>
    </location>
</feature>
<feature type="region of interest" description="Disordered" evidence="1">
    <location>
        <begin position="167"/>
        <end position="193"/>
    </location>
</feature>
<evidence type="ECO:0000313" key="3">
    <source>
        <dbReference type="Proteomes" id="UP000248405"/>
    </source>
</evidence>
<gene>
    <name evidence="2" type="ORF">BO88DRAFT_440247</name>
</gene>
<dbReference type="EMBL" id="KZ821614">
    <property type="protein sequence ID" value="PYH74914.1"/>
    <property type="molecule type" value="Genomic_DNA"/>
</dbReference>
<evidence type="ECO:0000256" key="1">
    <source>
        <dbReference type="SAM" id="MobiDB-lite"/>
    </source>
</evidence>
<sequence>MSWQTATTRFVSICNDIDITFRVADAEFISVTANILAWGLLSSIRRMRSWNPTSSISCSSTYIKKVDVQVRLKRKPSTWRDAQTPAPDSQAVARAVSQVARTDGWEDRLCPVKPPAETPSSLSSPHGAVTPDRTLNPSCHGAGLITFWTMGVSIRVLSGKRNSLTGLDSFQDDPRSAPDPKLLRPVTPPDRIG</sequence>
<dbReference type="GeneID" id="37214362"/>
<dbReference type="OrthoDB" id="4477964at2759"/>
<organism evidence="2 3">
    <name type="scientific">Aspergillus vadensis (strain CBS 113365 / IMI 142717 / IBT 24658)</name>
    <dbReference type="NCBI Taxonomy" id="1448311"/>
    <lineage>
        <taxon>Eukaryota</taxon>
        <taxon>Fungi</taxon>
        <taxon>Dikarya</taxon>
        <taxon>Ascomycota</taxon>
        <taxon>Pezizomycotina</taxon>
        <taxon>Eurotiomycetes</taxon>
        <taxon>Eurotiomycetidae</taxon>
        <taxon>Eurotiales</taxon>
        <taxon>Aspergillaceae</taxon>
        <taxon>Aspergillus</taxon>
        <taxon>Aspergillus subgen. Circumdati</taxon>
    </lineage>
</organism>
<accession>A0A319BR29</accession>
<proteinExistence type="predicted"/>
<dbReference type="RefSeq" id="XP_025568708.1">
    <property type="nucleotide sequence ID" value="XM_025709770.1"/>
</dbReference>
<protein>
    <submittedName>
        <fullName evidence="2">Uncharacterized protein</fullName>
    </submittedName>
</protein>
<keyword evidence="3" id="KW-1185">Reference proteome</keyword>
<dbReference type="Proteomes" id="UP000248405">
    <property type="component" value="Unassembled WGS sequence"/>
</dbReference>
<reference evidence="2" key="1">
    <citation type="submission" date="2016-12" db="EMBL/GenBank/DDBJ databases">
        <title>The genomes of Aspergillus section Nigri reveals drivers in fungal speciation.</title>
        <authorList>
            <consortium name="DOE Joint Genome Institute"/>
            <person name="Vesth T.C."/>
            <person name="Nybo J."/>
            <person name="Theobald S."/>
            <person name="Brandl J."/>
            <person name="Frisvad J.C."/>
            <person name="Nielsen K.F."/>
            <person name="Lyhne E.K."/>
            <person name="Kogle M.E."/>
            <person name="Kuo A."/>
            <person name="Riley R."/>
            <person name="Clum A."/>
            <person name="Nolan M."/>
            <person name="Lipzen A."/>
            <person name="Salamov A."/>
            <person name="Henrissat B."/>
            <person name="Wiebenga A."/>
            <person name="De Vries R.P."/>
            <person name="Grigoriev I.V."/>
            <person name="Mortensen U.H."/>
            <person name="Andersen M.R."/>
            <person name="Baker S.E."/>
        </authorList>
    </citation>
    <scope>NUCLEOTIDE SEQUENCE [LARGE SCALE GENOMIC DNA]</scope>
    <source>
        <strain evidence="2">CBS 113365</strain>
    </source>
</reference>
<dbReference type="AlphaFoldDB" id="A0A319BR29"/>
<name>A0A319BR29_ASPVC</name>
<evidence type="ECO:0000313" key="2">
    <source>
        <dbReference type="EMBL" id="PYH74914.1"/>
    </source>
</evidence>